<dbReference type="RefSeq" id="WP_008008204.1">
    <property type="nucleotide sequence ID" value="NZ_AOJG01000041.1"/>
</dbReference>
<name>M0NJ69_9EURY</name>
<sequence>MRNEATVVGAAPNIDLRGKRDTEPAADRWRHRIYEVTCISCGHSERIHVEPGETRFVEHDEQNAAHVVEYVEVGR</sequence>
<gene>
    <name evidence="1" type="ORF">C469_15493</name>
</gene>
<organism evidence="1 2">
    <name type="scientific">Halorubrum lipolyticum DSM 21995</name>
    <dbReference type="NCBI Taxonomy" id="1227482"/>
    <lineage>
        <taxon>Archaea</taxon>
        <taxon>Methanobacteriati</taxon>
        <taxon>Methanobacteriota</taxon>
        <taxon>Stenosarchaea group</taxon>
        <taxon>Halobacteria</taxon>
        <taxon>Halobacteriales</taxon>
        <taxon>Haloferacaceae</taxon>
        <taxon>Halorubrum</taxon>
    </lineage>
</organism>
<accession>M0NJ69</accession>
<evidence type="ECO:0000313" key="1">
    <source>
        <dbReference type="EMBL" id="EMA57149.1"/>
    </source>
</evidence>
<keyword evidence="2" id="KW-1185">Reference proteome</keyword>
<protein>
    <submittedName>
        <fullName evidence="1">Uncharacterized protein</fullName>
    </submittedName>
</protein>
<dbReference type="EMBL" id="AOJG01000041">
    <property type="protein sequence ID" value="EMA57149.1"/>
    <property type="molecule type" value="Genomic_DNA"/>
</dbReference>
<proteinExistence type="predicted"/>
<dbReference type="Proteomes" id="UP000011650">
    <property type="component" value="Unassembled WGS sequence"/>
</dbReference>
<comment type="caution">
    <text evidence="1">The sequence shown here is derived from an EMBL/GenBank/DDBJ whole genome shotgun (WGS) entry which is preliminary data.</text>
</comment>
<dbReference type="AlphaFoldDB" id="M0NJ69"/>
<dbReference type="OrthoDB" id="319326at2157"/>
<reference evidence="1 2" key="1">
    <citation type="journal article" date="2014" name="PLoS Genet.">
        <title>Phylogenetically driven sequencing of extremely halophilic archaea reveals strategies for static and dynamic osmo-response.</title>
        <authorList>
            <person name="Becker E.A."/>
            <person name="Seitzer P.M."/>
            <person name="Tritt A."/>
            <person name="Larsen D."/>
            <person name="Krusor M."/>
            <person name="Yao A.I."/>
            <person name="Wu D."/>
            <person name="Madern D."/>
            <person name="Eisen J.A."/>
            <person name="Darling A.E."/>
            <person name="Facciotti M.T."/>
        </authorList>
    </citation>
    <scope>NUCLEOTIDE SEQUENCE [LARGE SCALE GENOMIC DNA]</scope>
    <source>
        <strain evidence="1 2">DSM 21995</strain>
    </source>
</reference>
<dbReference type="PATRIC" id="fig|1227482.3.peg.3131"/>
<evidence type="ECO:0000313" key="2">
    <source>
        <dbReference type="Proteomes" id="UP000011650"/>
    </source>
</evidence>